<protein>
    <recommendedName>
        <fullName evidence="3">NAD(P)-binding domain-containing protein</fullName>
    </recommendedName>
</protein>
<reference evidence="2" key="1">
    <citation type="journal article" date="2015" name="Genome Announc.">
        <title>Draft genome sequence of the fungus Penicillium brasilianum MG11.</title>
        <authorList>
            <person name="Horn F."/>
            <person name="Linde J."/>
            <person name="Mattern D.J."/>
            <person name="Walther G."/>
            <person name="Guthke R."/>
            <person name="Brakhage A.A."/>
            <person name="Valiante V."/>
        </authorList>
    </citation>
    <scope>NUCLEOTIDE SEQUENCE [LARGE SCALE GENOMIC DNA]</scope>
    <source>
        <strain evidence="2">MG11</strain>
    </source>
</reference>
<name>A0A0F7TXN5_PENBI</name>
<keyword evidence="2" id="KW-1185">Reference proteome</keyword>
<dbReference type="OrthoDB" id="3365211at2759"/>
<gene>
    <name evidence="1" type="ORF">PMG11_08721</name>
</gene>
<dbReference type="AlphaFoldDB" id="A0A0F7TXN5"/>
<dbReference type="Gene3D" id="3.40.50.720">
    <property type="entry name" value="NAD(P)-binding Rossmann-like Domain"/>
    <property type="match status" value="1"/>
</dbReference>
<dbReference type="STRING" id="104259.A0A0F7TXN5"/>
<dbReference type="Proteomes" id="UP000042958">
    <property type="component" value="Unassembled WGS sequence"/>
</dbReference>
<dbReference type="EMBL" id="CDHK01000008">
    <property type="protein sequence ID" value="CEJ60135.1"/>
    <property type="molecule type" value="Genomic_DNA"/>
</dbReference>
<evidence type="ECO:0000313" key="2">
    <source>
        <dbReference type="Proteomes" id="UP000042958"/>
    </source>
</evidence>
<sequence length="286" mass="30681">MSTTIAFLGATGGCANACLAYSLRSGYNAIALARTPEKLTTQLLTQPGLTQQTLDTHLRIVQGDARDIETVMKTLIVSSTEHTTTLVSQVVSGIGGTGELIMTKPSPCAQIPMRVPTIPHIGIPNPHITEESTTALLGALRRIADERFTSFAQYGAVAPRVTIISGAGIKKGVKDVPLLLKPLYAALDVPHRDKVKMERLLEAEVERRESLLRGGLVIVRPSLLGGDHKIAEPGADSGYGKLRVGTEKKPEIGYTVRRALIGEWIYREVVKGGGDQWAGEGVILTE</sequence>
<dbReference type="SUPFAM" id="SSF51735">
    <property type="entry name" value="NAD(P)-binding Rossmann-fold domains"/>
    <property type="match status" value="1"/>
</dbReference>
<proteinExistence type="predicted"/>
<organism evidence="1 2">
    <name type="scientific">Penicillium brasilianum</name>
    <dbReference type="NCBI Taxonomy" id="104259"/>
    <lineage>
        <taxon>Eukaryota</taxon>
        <taxon>Fungi</taxon>
        <taxon>Dikarya</taxon>
        <taxon>Ascomycota</taxon>
        <taxon>Pezizomycotina</taxon>
        <taxon>Eurotiomycetes</taxon>
        <taxon>Eurotiomycetidae</taxon>
        <taxon>Eurotiales</taxon>
        <taxon>Aspergillaceae</taxon>
        <taxon>Penicillium</taxon>
    </lineage>
</organism>
<accession>A0A0F7TXN5</accession>
<dbReference type="InterPro" id="IPR036291">
    <property type="entry name" value="NAD(P)-bd_dom_sf"/>
</dbReference>
<evidence type="ECO:0008006" key="3">
    <source>
        <dbReference type="Google" id="ProtNLM"/>
    </source>
</evidence>
<evidence type="ECO:0000313" key="1">
    <source>
        <dbReference type="EMBL" id="CEJ60135.1"/>
    </source>
</evidence>